<dbReference type="Proteomes" id="UP001144280">
    <property type="component" value="Unassembled WGS sequence"/>
</dbReference>
<comment type="caution">
    <text evidence="2">The sequence shown here is derived from an EMBL/GenBank/DDBJ whole genome shotgun (WGS) entry which is preliminary data.</text>
</comment>
<keyword evidence="3" id="KW-1185">Reference proteome</keyword>
<proteinExistence type="predicted"/>
<sequence>MIKLRRVLTVLAAVVAIIGATGAPALAVDDGFYTTSATPSNCPASSWGPNYPAGYLYFVDYGEGDLSNPDKNDDYLLIKDTCADGDGVVAFAWHKGVKKGPKYHGKGYDEYVVWDPFGNVAAGERIGIQVCSQNGSGGTPYDCGSIIYRTSQDG</sequence>
<evidence type="ECO:0000313" key="3">
    <source>
        <dbReference type="Proteomes" id="UP001144280"/>
    </source>
</evidence>
<keyword evidence="1" id="KW-0732">Signal</keyword>
<reference evidence="2" key="1">
    <citation type="submission" date="2022-12" db="EMBL/GenBank/DDBJ databases">
        <title>New Phytohabitans aurantiacus sp. RD004123 nov., an actinomycete isolated from soil.</title>
        <authorList>
            <person name="Triningsih D.W."/>
            <person name="Harunari E."/>
            <person name="Igarashi Y."/>
        </authorList>
    </citation>
    <scope>NUCLEOTIDE SEQUENCE</scope>
    <source>
        <strain evidence="2">RD004123</strain>
    </source>
</reference>
<dbReference type="EMBL" id="BSDI01000030">
    <property type="protein sequence ID" value="GLI00153.1"/>
    <property type="molecule type" value="Genomic_DNA"/>
</dbReference>
<accession>A0ABQ5R1T1</accession>
<dbReference type="RefSeq" id="WP_281900275.1">
    <property type="nucleotide sequence ID" value="NZ_BSDI01000030.1"/>
</dbReference>
<feature type="chain" id="PRO_5046968681" evidence="1">
    <location>
        <begin position="28"/>
        <end position="154"/>
    </location>
</feature>
<feature type="signal peptide" evidence="1">
    <location>
        <begin position="1"/>
        <end position="27"/>
    </location>
</feature>
<name>A0ABQ5R1T1_9ACTN</name>
<evidence type="ECO:0000256" key="1">
    <source>
        <dbReference type="SAM" id="SignalP"/>
    </source>
</evidence>
<gene>
    <name evidence="2" type="ORF">Pa4123_54290</name>
</gene>
<organism evidence="2 3">
    <name type="scientific">Phytohabitans aurantiacus</name>
    <dbReference type="NCBI Taxonomy" id="3016789"/>
    <lineage>
        <taxon>Bacteria</taxon>
        <taxon>Bacillati</taxon>
        <taxon>Actinomycetota</taxon>
        <taxon>Actinomycetes</taxon>
        <taxon>Micromonosporales</taxon>
        <taxon>Micromonosporaceae</taxon>
    </lineage>
</organism>
<evidence type="ECO:0000313" key="2">
    <source>
        <dbReference type="EMBL" id="GLI00153.1"/>
    </source>
</evidence>
<protein>
    <submittedName>
        <fullName evidence="2">Uncharacterized protein</fullName>
    </submittedName>
</protein>